<dbReference type="EMBL" id="JBHMEW010000039">
    <property type="protein sequence ID" value="MFB9211057.1"/>
    <property type="molecule type" value="Genomic_DNA"/>
</dbReference>
<dbReference type="Proteomes" id="UP001589654">
    <property type="component" value="Unassembled WGS sequence"/>
</dbReference>
<dbReference type="Pfam" id="PF13532">
    <property type="entry name" value="2OG-FeII_Oxy_2"/>
    <property type="match status" value="1"/>
</dbReference>
<proteinExistence type="predicted"/>
<dbReference type="RefSeq" id="WP_290249642.1">
    <property type="nucleotide sequence ID" value="NZ_JAUFQT010000002.1"/>
</dbReference>
<protein>
    <submittedName>
        <fullName evidence="2">Alpha-ketoglutarate-dependent dioxygenase AlkB</fullName>
    </submittedName>
</protein>
<organism evidence="2 3">
    <name type="scientific">Echinicola jeungdonensis</name>
    <dbReference type="NCBI Taxonomy" id="709343"/>
    <lineage>
        <taxon>Bacteria</taxon>
        <taxon>Pseudomonadati</taxon>
        <taxon>Bacteroidota</taxon>
        <taxon>Cytophagia</taxon>
        <taxon>Cytophagales</taxon>
        <taxon>Cyclobacteriaceae</taxon>
        <taxon>Echinicola</taxon>
    </lineage>
</organism>
<feature type="domain" description="Fe2OG dioxygenase" evidence="1">
    <location>
        <begin position="102"/>
        <end position="199"/>
    </location>
</feature>
<dbReference type="InterPro" id="IPR032854">
    <property type="entry name" value="ALKBH3"/>
</dbReference>
<dbReference type="PANTHER" id="PTHR31212">
    <property type="entry name" value="ALPHA-KETOGLUTARATE-DEPENDENT DIOXYGENASE ALKB HOMOLOG 3"/>
    <property type="match status" value="1"/>
</dbReference>
<gene>
    <name evidence="2" type="ORF">ACFFUR_04505</name>
</gene>
<comment type="caution">
    <text evidence="2">The sequence shown here is derived from an EMBL/GenBank/DDBJ whole genome shotgun (WGS) entry which is preliminary data.</text>
</comment>
<dbReference type="PROSITE" id="PS51471">
    <property type="entry name" value="FE2OG_OXY"/>
    <property type="match status" value="1"/>
</dbReference>
<dbReference type="Gene3D" id="2.60.120.590">
    <property type="entry name" value="Alpha-ketoglutarate-dependent dioxygenase AlkB-like"/>
    <property type="match status" value="1"/>
</dbReference>
<dbReference type="GO" id="GO:0051213">
    <property type="term" value="F:dioxygenase activity"/>
    <property type="evidence" value="ECO:0007669"/>
    <property type="project" value="UniProtKB-KW"/>
</dbReference>
<keyword evidence="3" id="KW-1185">Reference proteome</keyword>
<sequence length="205" mass="23769">MNRFIPSSRNNLLPYDGEVYYLEKILDDNSAQKYFRDLQTSIPWEQDEINIFGKKILTKRKVAWFGDKPYLYTYSNATKKALPWTKELMGLKNSVEEKTDSSFNTCLLNLYHFGEEGMGWHSDDEPELGQQPVIAALSLGAERKFYFKHKISKKSISIILEPGSLLLMKGNTQANWLHRLPPTKKVTRPRISLTFRTIFSKIEKG</sequence>
<dbReference type="InterPro" id="IPR005123">
    <property type="entry name" value="Oxoglu/Fe-dep_dioxygenase_dom"/>
</dbReference>
<evidence type="ECO:0000313" key="2">
    <source>
        <dbReference type="EMBL" id="MFB9211057.1"/>
    </source>
</evidence>
<evidence type="ECO:0000259" key="1">
    <source>
        <dbReference type="PROSITE" id="PS51471"/>
    </source>
</evidence>
<keyword evidence="2" id="KW-0223">Dioxygenase</keyword>
<dbReference type="SUPFAM" id="SSF51197">
    <property type="entry name" value="Clavaminate synthase-like"/>
    <property type="match status" value="1"/>
</dbReference>
<keyword evidence="2" id="KW-0560">Oxidoreductase</keyword>
<dbReference type="PANTHER" id="PTHR31212:SF4">
    <property type="entry name" value="ALPHA-KETOGLUTARATE-DEPENDENT DIOXYGENASE ALKB HOMOLOG 3"/>
    <property type="match status" value="1"/>
</dbReference>
<accession>A0ABV5J3K1</accession>
<reference evidence="2 3" key="1">
    <citation type="submission" date="2024-09" db="EMBL/GenBank/DDBJ databases">
        <authorList>
            <person name="Sun Q."/>
            <person name="Mori K."/>
        </authorList>
    </citation>
    <scope>NUCLEOTIDE SEQUENCE [LARGE SCALE GENOMIC DNA]</scope>
    <source>
        <strain evidence="2 3">CECT 7682</strain>
    </source>
</reference>
<dbReference type="InterPro" id="IPR027450">
    <property type="entry name" value="AlkB-like"/>
</dbReference>
<dbReference type="InterPro" id="IPR037151">
    <property type="entry name" value="AlkB-like_sf"/>
</dbReference>
<name>A0ABV5J3K1_9BACT</name>
<evidence type="ECO:0000313" key="3">
    <source>
        <dbReference type="Proteomes" id="UP001589654"/>
    </source>
</evidence>